<dbReference type="AlphaFoldDB" id="A0A3R9MGB1"/>
<keyword evidence="2" id="KW-1185">Reference proteome</keyword>
<dbReference type="EMBL" id="RWIT01000015">
    <property type="protein sequence ID" value="RSK45204.1"/>
    <property type="molecule type" value="Genomic_DNA"/>
</dbReference>
<proteinExistence type="predicted"/>
<gene>
    <name evidence="1" type="ORF">EI291_19015</name>
</gene>
<evidence type="ECO:0000313" key="2">
    <source>
        <dbReference type="Proteomes" id="UP000273500"/>
    </source>
</evidence>
<comment type="caution">
    <text evidence="1">The sequence shown here is derived from an EMBL/GenBank/DDBJ whole genome shotgun (WGS) entry which is preliminary data.</text>
</comment>
<accession>A0A3R9MGB1</accession>
<dbReference type="Proteomes" id="UP000273500">
    <property type="component" value="Unassembled WGS sequence"/>
</dbReference>
<name>A0A3R9MGB1_9BACT</name>
<dbReference type="RefSeq" id="WP_125423825.1">
    <property type="nucleotide sequence ID" value="NZ_RWIT01000015.1"/>
</dbReference>
<evidence type="ECO:0000313" key="1">
    <source>
        <dbReference type="EMBL" id="RSK45204.1"/>
    </source>
</evidence>
<reference evidence="1 2" key="1">
    <citation type="submission" date="2018-12" db="EMBL/GenBank/DDBJ databases">
        <authorList>
            <person name="Feng G."/>
            <person name="Zhu H."/>
        </authorList>
    </citation>
    <scope>NUCLEOTIDE SEQUENCE [LARGE SCALE GENOMIC DNA]</scope>
    <source>
        <strain evidence="1 2">KCTC 12533</strain>
    </source>
</reference>
<sequence length="131" mass="14515">MEESAAYSAPPYRLIPPLTKWLGEQGYTVEVRSLFEGDDTHLGLVGRLVRADDYFLYLEAAATPNLLQVRLRGMAGGERLEVGFGWLQVQRLEQVQWLLESSALRAAVEGRAPGPPSVAHGWLAYRCPECG</sequence>
<organism evidence="1 2">
    <name type="scientific">Hymenobacter rigui</name>
    <dbReference type="NCBI Taxonomy" id="334424"/>
    <lineage>
        <taxon>Bacteria</taxon>
        <taxon>Pseudomonadati</taxon>
        <taxon>Bacteroidota</taxon>
        <taxon>Cytophagia</taxon>
        <taxon>Cytophagales</taxon>
        <taxon>Hymenobacteraceae</taxon>
        <taxon>Hymenobacter</taxon>
    </lineage>
</organism>
<protein>
    <submittedName>
        <fullName evidence="1">Uncharacterized protein</fullName>
    </submittedName>
</protein>